<proteinExistence type="predicted"/>
<evidence type="ECO:0000313" key="2">
    <source>
        <dbReference type="Proteomes" id="UP000617743"/>
    </source>
</evidence>
<gene>
    <name evidence="1" type="ORF">GCM10010383_53200</name>
</gene>
<reference evidence="2" key="1">
    <citation type="journal article" date="2019" name="Int. J. Syst. Evol. Microbiol.">
        <title>The Global Catalogue of Microorganisms (GCM) 10K type strain sequencing project: providing services to taxonomists for standard genome sequencing and annotation.</title>
        <authorList>
            <consortium name="The Broad Institute Genomics Platform"/>
            <consortium name="The Broad Institute Genome Sequencing Center for Infectious Disease"/>
            <person name="Wu L."/>
            <person name="Ma J."/>
        </authorList>
    </citation>
    <scope>NUCLEOTIDE SEQUENCE [LARGE SCALE GENOMIC DNA]</scope>
    <source>
        <strain evidence="2">JCM 4866</strain>
    </source>
</reference>
<comment type="caution">
    <text evidence="1">The sequence shown here is derived from an EMBL/GenBank/DDBJ whole genome shotgun (WGS) entry which is preliminary data.</text>
</comment>
<dbReference type="PANTHER" id="PTHR43464:SF92">
    <property type="entry name" value="SLR1071 PROTEIN"/>
    <property type="match status" value="1"/>
</dbReference>
<organism evidence="1 2">
    <name type="scientific">Streptomyces lomondensis</name>
    <dbReference type="NCBI Taxonomy" id="68229"/>
    <lineage>
        <taxon>Bacteria</taxon>
        <taxon>Bacillati</taxon>
        <taxon>Actinomycetota</taxon>
        <taxon>Actinomycetes</taxon>
        <taxon>Kitasatosporales</taxon>
        <taxon>Streptomycetaceae</taxon>
        <taxon>Streptomyces</taxon>
    </lineage>
</organism>
<protein>
    <recommendedName>
        <fullName evidence="3">SAM-dependent methyltransferase</fullName>
    </recommendedName>
</protein>
<name>A0ABQ2XHU4_9ACTN</name>
<sequence length="222" mass="23716">MPIPRPDYTSAVSAASYGSGMERTSGAGVQAYYAESAERLATVYESVSFESVHEALLDLLPEPPARVLDVGAGTGRDAAALAGRDFTVDAVEPVTELRRVAERLHPGTGVTWRAGALPELHGVQGPYDVVLLSAVWMHLGSEERPAAMRRLAELLAPGGTLLITLRRGEPPVDRRMFDIPAEEVAGHGAAVGLIPTRLVDEGADRLGREAVRWNSVALRKGF</sequence>
<accession>A0ABQ2XHU4</accession>
<dbReference type="SUPFAM" id="SSF53335">
    <property type="entry name" value="S-adenosyl-L-methionine-dependent methyltransferases"/>
    <property type="match status" value="1"/>
</dbReference>
<evidence type="ECO:0000313" key="1">
    <source>
        <dbReference type="EMBL" id="GGX16525.1"/>
    </source>
</evidence>
<dbReference type="Gene3D" id="3.40.50.150">
    <property type="entry name" value="Vaccinia Virus protein VP39"/>
    <property type="match status" value="1"/>
</dbReference>
<dbReference type="InterPro" id="IPR029063">
    <property type="entry name" value="SAM-dependent_MTases_sf"/>
</dbReference>
<evidence type="ECO:0008006" key="3">
    <source>
        <dbReference type="Google" id="ProtNLM"/>
    </source>
</evidence>
<dbReference type="Proteomes" id="UP000617743">
    <property type="component" value="Unassembled WGS sequence"/>
</dbReference>
<dbReference type="CDD" id="cd02440">
    <property type="entry name" value="AdoMet_MTases"/>
    <property type="match status" value="1"/>
</dbReference>
<keyword evidence="2" id="KW-1185">Reference proteome</keyword>
<dbReference type="PANTHER" id="PTHR43464">
    <property type="entry name" value="METHYLTRANSFERASE"/>
    <property type="match status" value="1"/>
</dbReference>
<dbReference type="EMBL" id="BMWC01000008">
    <property type="protein sequence ID" value="GGX16525.1"/>
    <property type="molecule type" value="Genomic_DNA"/>
</dbReference>
<dbReference type="Pfam" id="PF13489">
    <property type="entry name" value="Methyltransf_23"/>
    <property type="match status" value="1"/>
</dbReference>